<gene>
    <name evidence="4" type="ORF">ACFQAU_18660</name>
</gene>
<dbReference type="InterPro" id="IPR018152">
    <property type="entry name" value="SOD_Cu/Zn_BS"/>
</dbReference>
<dbReference type="InterPro" id="IPR036423">
    <property type="entry name" value="SOD-like_Cu/Zn_dom_sf"/>
</dbReference>
<keyword evidence="2" id="KW-0732">Signal</keyword>
<comment type="caution">
    <text evidence="4">The sequence shown here is derived from an EMBL/GenBank/DDBJ whole genome shotgun (WGS) entry which is preliminary data.</text>
</comment>
<protein>
    <submittedName>
        <fullName evidence="4">Superoxide dismutase family protein</fullName>
    </submittedName>
</protein>
<comment type="similarity">
    <text evidence="1">Belongs to the Cu-Zn superoxide dismutase family.</text>
</comment>
<dbReference type="SUPFAM" id="SSF49329">
    <property type="entry name" value="Cu,Zn superoxide dismutase-like"/>
    <property type="match status" value="1"/>
</dbReference>
<feature type="signal peptide" evidence="2">
    <location>
        <begin position="1"/>
        <end position="19"/>
    </location>
</feature>
<reference evidence="5" key="1">
    <citation type="journal article" date="2019" name="Int. J. Syst. Evol. Microbiol.">
        <title>The Global Catalogue of Microorganisms (GCM) 10K type strain sequencing project: providing services to taxonomists for standard genome sequencing and annotation.</title>
        <authorList>
            <consortium name="The Broad Institute Genomics Platform"/>
            <consortium name="The Broad Institute Genome Sequencing Center for Infectious Disease"/>
            <person name="Wu L."/>
            <person name="Ma J."/>
        </authorList>
    </citation>
    <scope>NUCLEOTIDE SEQUENCE [LARGE SCALE GENOMIC DNA]</scope>
    <source>
        <strain evidence="5">NBRC 111368</strain>
    </source>
</reference>
<evidence type="ECO:0000256" key="1">
    <source>
        <dbReference type="ARBA" id="ARBA00010457"/>
    </source>
</evidence>
<dbReference type="PROSITE" id="PS00087">
    <property type="entry name" value="SOD_CU_ZN_1"/>
    <property type="match status" value="1"/>
</dbReference>
<dbReference type="EMBL" id="JBHSWA010000003">
    <property type="protein sequence ID" value="MFC6643427.1"/>
    <property type="molecule type" value="Genomic_DNA"/>
</dbReference>
<dbReference type="PANTHER" id="PTHR10003">
    <property type="entry name" value="SUPEROXIDE DISMUTASE CU-ZN -RELATED"/>
    <property type="match status" value="1"/>
</dbReference>
<proteinExistence type="inferred from homology"/>
<feature type="domain" description="Superoxide dismutase copper/zinc binding" evidence="3">
    <location>
        <begin position="39"/>
        <end position="161"/>
    </location>
</feature>
<organism evidence="4 5">
    <name type="scientific">Sulfitobacter profundi</name>
    <dbReference type="NCBI Taxonomy" id="2679961"/>
    <lineage>
        <taxon>Bacteria</taxon>
        <taxon>Pseudomonadati</taxon>
        <taxon>Pseudomonadota</taxon>
        <taxon>Alphaproteobacteria</taxon>
        <taxon>Rhodobacterales</taxon>
        <taxon>Roseobacteraceae</taxon>
        <taxon>Sulfitobacter</taxon>
    </lineage>
</organism>
<evidence type="ECO:0000256" key="2">
    <source>
        <dbReference type="SAM" id="SignalP"/>
    </source>
</evidence>
<name>A0ABW1Z1L2_9RHOB</name>
<evidence type="ECO:0000313" key="4">
    <source>
        <dbReference type="EMBL" id="MFC6643427.1"/>
    </source>
</evidence>
<evidence type="ECO:0000259" key="3">
    <source>
        <dbReference type="Pfam" id="PF00080"/>
    </source>
</evidence>
<evidence type="ECO:0000313" key="5">
    <source>
        <dbReference type="Proteomes" id="UP001596403"/>
    </source>
</evidence>
<accession>A0ABW1Z1L2</accession>
<dbReference type="Pfam" id="PF00080">
    <property type="entry name" value="Sod_Cu"/>
    <property type="match status" value="1"/>
</dbReference>
<keyword evidence="5" id="KW-1185">Reference proteome</keyword>
<dbReference type="Proteomes" id="UP001596403">
    <property type="component" value="Unassembled WGS sequence"/>
</dbReference>
<dbReference type="InterPro" id="IPR024134">
    <property type="entry name" value="SOD_Cu/Zn_/chaperone"/>
</dbReference>
<dbReference type="InterPro" id="IPR001424">
    <property type="entry name" value="SOD_Cu_Zn_dom"/>
</dbReference>
<sequence>MKVLIGAAIYFSLSAAAVAAAEVTATVHDRDGKRLGAVMIQDLPSGVALATLTLNSLPEGVHGIHLHETGDCSSEDFKSAGGHVAGDRKHGVLVDGGPHPGDMPNLTVKSNGVGEIEVFLPFLSVQKDLLDSDGSAFVMHQGMDDYESQPAGDAGDRIACGELTERTQ</sequence>
<dbReference type="Gene3D" id="2.60.40.200">
    <property type="entry name" value="Superoxide dismutase, copper/zinc binding domain"/>
    <property type="match status" value="1"/>
</dbReference>
<feature type="chain" id="PRO_5046007333" evidence="2">
    <location>
        <begin position="20"/>
        <end position="168"/>
    </location>
</feature>
<dbReference type="RefSeq" id="WP_132446459.1">
    <property type="nucleotide sequence ID" value="NZ_JBHSWA010000003.1"/>
</dbReference>